<keyword evidence="3" id="KW-1185">Reference proteome</keyword>
<dbReference type="EMBL" id="FXSZ01000005">
    <property type="protein sequence ID" value="SMO64668.1"/>
    <property type="molecule type" value="Genomic_DNA"/>
</dbReference>
<proteinExistence type="predicted"/>
<accession>A0A521CZ26</accession>
<sequence length="169" mass="20456">MTILKMIWIIIVALVILILCGLLFLPLELEIDSRVPVIAMRWIGIGKVMMIYEKEEWQLDLRIVFFHHNWALEKLIFAERKPKKRTVRIRKKKRTKNDLSFLLRLFKSFRIAKWQLAIDSGDYIKNAWLYPLNYAPYTRRHLYINFMDGNYLVVIVRNSAWRILYAWIK</sequence>
<keyword evidence="1" id="KW-0472">Membrane</keyword>
<evidence type="ECO:0000313" key="2">
    <source>
        <dbReference type="EMBL" id="SMO64668.1"/>
    </source>
</evidence>
<name>A0A521CZ26_9SPHI</name>
<organism evidence="2 3">
    <name type="scientific">Solitalea koreensis</name>
    <dbReference type="NCBI Taxonomy" id="543615"/>
    <lineage>
        <taxon>Bacteria</taxon>
        <taxon>Pseudomonadati</taxon>
        <taxon>Bacteroidota</taxon>
        <taxon>Sphingobacteriia</taxon>
        <taxon>Sphingobacteriales</taxon>
        <taxon>Sphingobacteriaceae</taxon>
        <taxon>Solitalea</taxon>
    </lineage>
</organism>
<evidence type="ECO:0000256" key="1">
    <source>
        <dbReference type="SAM" id="Phobius"/>
    </source>
</evidence>
<keyword evidence="1" id="KW-0812">Transmembrane</keyword>
<dbReference type="Proteomes" id="UP000315971">
    <property type="component" value="Unassembled WGS sequence"/>
</dbReference>
<feature type="transmembrane region" description="Helical" evidence="1">
    <location>
        <begin position="6"/>
        <end position="25"/>
    </location>
</feature>
<protein>
    <submittedName>
        <fullName evidence="2">Uncharacterized protein</fullName>
    </submittedName>
</protein>
<reference evidence="2 3" key="1">
    <citation type="submission" date="2017-05" db="EMBL/GenBank/DDBJ databases">
        <authorList>
            <person name="Varghese N."/>
            <person name="Submissions S."/>
        </authorList>
    </citation>
    <scope>NUCLEOTIDE SEQUENCE [LARGE SCALE GENOMIC DNA]</scope>
    <source>
        <strain evidence="2 3">DSM 21342</strain>
    </source>
</reference>
<gene>
    <name evidence="2" type="ORF">SAMN06265350_10553</name>
</gene>
<dbReference type="AlphaFoldDB" id="A0A521CZ26"/>
<keyword evidence="1" id="KW-1133">Transmembrane helix</keyword>
<evidence type="ECO:0000313" key="3">
    <source>
        <dbReference type="Proteomes" id="UP000315971"/>
    </source>
</evidence>